<sequence length="312" mass="33572">MGVGVIINQIMVLFLLMGLGFGLAKSKLLDKPTTDKLIWLLCYVVMPCLVFNAFQIPYSAELWHNFMLVGGLSCAIHILFIVLSKLLLNTRRLKRQGIAEQMQFTAVYSNCGFMGLPLVVALVGSNGAFYGSVYIAVNGIFVWTHGLLTHSGRLERRALVKVLFNPNTLAAIIGCLFFVLSIQLPSALHDAVGHVAKMNTALAMILVGAAMAPVKIGKIWFSGAAWLSVLMRNLLFPAVVLAGLLALHISGDMLLVVLALSACPVAGMSVIVAQLTGKSTDFPVKSLTLSTIVSLVSLPMMLTLADTWSRAN</sequence>
<dbReference type="EMBL" id="JAKOGG010000002">
    <property type="protein sequence ID" value="MCS4555572.1"/>
    <property type="molecule type" value="Genomic_DNA"/>
</dbReference>
<feature type="transmembrane region" description="Helical" evidence="8">
    <location>
        <begin position="6"/>
        <end position="25"/>
    </location>
</feature>
<evidence type="ECO:0000256" key="4">
    <source>
        <dbReference type="ARBA" id="ARBA00022475"/>
    </source>
</evidence>
<gene>
    <name evidence="9" type="ORF">L9G74_03920</name>
</gene>
<protein>
    <submittedName>
        <fullName evidence="9">AEC family transporter</fullName>
    </submittedName>
</protein>
<dbReference type="InterPro" id="IPR038770">
    <property type="entry name" value="Na+/solute_symporter_sf"/>
</dbReference>
<dbReference type="RefSeq" id="WP_238894970.1">
    <property type="nucleotide sequence ID" value="NZ_JAKOGG010000002.1"/>
</dbReference>
<comment type="similarity">
    <text evidence="2">Belongs to the auxin efflux carrier (TC 2.A.69) family.</text>
</comment>
<reference evidence="10" key="2">
    <citation type="submission" date="2023-07" db="EMBL/GenBank/DDBJ databases">
        <title>Shewanella mangrovi sp. nov., an acetaldehyde- degrading bacterium isolated from mangrove sediment.</title>
        <authorList>
            <person name="Liu Y."/>
        </authorList>
    </citation>
    <scope>NUCLEOTIDE SEQUENCE [LARGE SCALE GENOMIC DNA]</scope>
    <source>
        <strain evidence="10">C32</strain>
    </source>
</reference>
<keyword evidence="7 8" id="KW-0472">Membrane</keyword>
<organism evidence="9 10">
    <name type="scientific">Shewanella electrica</name>
    <dbReference type="NCBI Taxonomy" id="515560"/>
    <lineage>
        <taxon>Bacteria</taxon>
        <taxon>Pseudomonadati</taxon>
        <taxon>Pseudomonadota</taxon>
        <taxon>Gammaproteobacteria</taxon>
        <taxon>Alteromonadales</taxon>
        <taxon>Shewanellaceae</taxon>
        <taxon>Shewanella</taxon>
    </lineage>
</organism>
<evidence type="ECO:0000256" key="8">
    <source>
        <dbReference type="SAM" id="Phobius"/>
    </source>
</evidence>
<feature type="transmembrane region" description="Helical" evidence="8">
    <location>
        <begin position="224"/>
        <end position="247"/>
    </location>
</feature>
<feature type="transmembrane region" description="Helical" evidence="8">
    <location>
        <begin position="62"/>
        <end position="83"/>
    </location>
</feature>
<feature type="transmembrane region" description="Helical" evidence="8">
    <location>
        <begin position="104"/>
        <end position="123"/>
    </location>
</feature>
<dbReference type="Proteomes" id="UP001201549">
    <property type="component" value="Unassembled WGS sequence"/>
</dbReference>
<keyword evidence="6 8" id="KW-1133">Transmembrane helix</keyword>
<name>A0ABT2FHV6_9GAMM</name>
<dbReference type="PANTHER" id="PTHR36838:SF1">
    <property type="entry name" value="SLR1864 PROTEIN"/>
    <property type="match status" value="1"/>
</dbReference>
<keyword evidence="10" id="KW-1185">Reference proteome</keyword>
<keyword evidence="4" id="KW-1003">Cell membrane</keyword>
<evidence type="ECO:0000313" key="9">
    <source>
        <dbReference type="EMBL" id="MCS4555572.1"/>
    </source>
</evidence>
<evidence type="ECO:0000313" key="10">
    <source>
        <dbReference type="Proteomes" id="UP001201549"/>
    </source>
</evidence>
<feature type="transmembrane region" description="Helical" evidence="8">
    <location>
        <begin position="253"/>
        <end position="275"/>
    </location>
</feature>
<feature type="transmembrane region" description="Helical" evidence="8">
    <location>
        <begin position="129"/>
        <end position="148"/>
    </location>
</feature>
<feature type="transmembrane region" description="Helical" evidence="8">
    <location>
        <begin position="37"/>
        <end position="56"/>
    </location>
</feature>
<feature type="transmembrane region" description="Helical" evidence="8">
    <location>
        <begin position="194"/>
        <end position="212"/>
    </location>
</feature>
<feature type="transmembrane region" description="Helical" evidence="8">
    <location>
        <begin position="287"/>
        <end position="305"/>
    </location>
</feature>
<accession>A0ABT2FHV6</accession>
<evidence type="ECO:0000256" key="7">
    <source>
        <dbReference type="ARBA" id="ARBA00023136"/>
    </source>
</evidence>
<keyword evidence="5 8" id="KW-0812">Transmembrane</keyword>
<feature type="transmembrane region" description="Helical" evidence="8">
    <location>
        <begin position="169"/>
        <end position="188"/>
    </location>
</feature>
<dbReference type="InterPro" id="IPR004776">
    <property type="entry name" value="Mem_transp_PIN-like"/>
</dbReference>
<keyword evidence="3" id="KW-0813">Transport</keyword>
<reference evidence="9 10" key="1">
    <citation type="submission" date="2022-02" db="EMBL/GenBank/DDBJ databases">
        <authorList>
            <person name="Zhuang L."/>
        </authorList>
    </citation>
    <scope>NUCLEOTIDE SEQUENCE [LARGE SCALE GENOMIC DNA]</scope>
    <source>
        <strain evidence="9 10">C32</strain>
    </source>
</reference>
<comment type="subcellular location">
    <subcellularLocation>
        <location evidence="1">Cell membrane</location>
        <topology evidence="1">Multi-pass membrane protein</topology>
    </subcellularLocation>
</comment>
<dbReference type="PANTHER" id="PTHR36838">
    <property type="entry name" value="AUXIN EFFLUX CARRIER FAMILY PROTEIN"/>
    <property type="match status" value="1"/>
</dbReference>
<dbReference type="Pfam" id="PF03547">
    <property type="entry name" value="Mem_trans"/>
    <property type="match status" value="2"/>
</dbReference>
<evidence type="ECO:0000256" key="2">
    <source>
        <dbReference type="ARBA" id="ARBA00010145"/>
    </source>
</evidence>
<dbReference type="Gene3D" id="1.20.1530.20">
    <property type="match status" value="1"/>
</dbReference>
<evidence type="ECO:0000256" key="3">
    <source>
        <dbReference type="ARBA" id="ARBA00022448"/>
    </source>
</evidence>
<evidence type="ECO:0000256" key="1">
    <source>
        <dbReference type="ARBA" id="ARBA00004651"/>
    </source>
</evidence>
<evidence type="ECO:0000256" key="6">
    <source>
        <dbReference type="ARBA" id="ARBA00022989"/>
    </source>
</evidence>
<proteinExistence type="inferred from homology"/>
<comment type="caution">
    <text evidence="9">The sequence shown here is derived from an EMBL/GenBank/DDBJ whole genome shotgun (WGS) entry which is preliminary data.</text>
</comment>
<evidence type="ECO:0000256" key="5">
    <source>
        <dbReference type="ARBA" id="ARBA00022692"/>
    </source>
</evidence>